<gene>
    <name evidence="1" type="ORF">M8818_005600</name>
</gene>
<protein>
    <submittedName>
        <fullName evidence="1">Uncharacterized protein</fullName>
    </submittedName>
</protein>
<name>A0ACC3S8E8_9PEZI</name>
<reference evidence="1" key="1">
    <citation type="submission" date="2024-02" db="EMBL/GenBank/DDBJ databases">
        <title>Metagenome Assembled Genome of Zalaria obscura JY119.</title>
        <authorList>
            <person name="Vighnesh L."/>
            <person name="Jagadeeshwari U."/>
            <person name="Venkata Ramana C."/>
            <person name="Sasikala C."/>
        </authorList>
    </citation>
    <scope>NUCLEOTIDE SEQUENCE</scope>
    <source>
        <strain evidence="1">JY119</strain>
    </source>
</reference>
<accession>A0ACC3S8E8</accession>
<keyword evidence="2" id="KW-1185">Reference proteome</keyword>
<dbReference type="Proteomes" id="UP001320706">
    <property type="component" value="Unassembled WGS sequence"/>
</dbReference>
<evidence type="ECO:0000313" key="2">
    <source>
        <dbReference type="Proteomes" id="UP001320706"/>
    </source>
</evidence>
<proteinExistence type="predicted"/>
<organism evidence="1 2">
    <name type="scientific">Zalaria obscura</name>
    <dbReference type="NCBI Taxonomy" id="2024903"/>
    <lineage>
        <taxon>Eukaryota</taxon>
        <taxon>Fungi</taxon>
        <taxon>Dikarya</taxon>
        <taxon>Ascomycota</taxon>
        <taxon>Pezizomycotina</taxon>
        <taxon>Dothideomycetes</taxon>
        <taxon>Dothideomycetidae</taxon>
        <taxon>Dothideales</taxon>
        <taxon>Zalariaceae</taxon>
        <taxon>Zalaria</taxon>
    </lineage>
</organism>
<sequence length="130" mass="14594">MTTIPRHKGGGAAKEMHVRSAGKEKEGSITAYYEREPERVEAGTRLNAPIVPAGDLVLLRLRRERLRAGCGGDQCGDVEGDVQEAIPYWYLWWTIQHPSEVIRCTTYPRMNNDHVVTGDRLQKRSGVSMS</sequence>
<evidence type="ECO:0000313" key="1">
    <source>
        <dbReference type="EMBL" id="KAK8202074.1"/>
    </source>
</evidence>
<dbReference type="EMBL" id="JAMKPW020000033">
    <property type="protein sequence ID" value="KAK8202074.1"/>
    <property type="molecule type" value="Genomic_DNA"/>
</dbReference>
<comment type="caution">
    <text evidence="1">The sequence shown here is derived from an EMBL/GenBank/DDBJ whole genome shotgun (WGS) entry which is preliminary data.</text>
</comment>